<comment type="caution">
    <text evidence="2">The sequence shown here is derived from an EMBL/GenBank/DDBJ whole genome shotgun (WGS) entry which is preliminary data.</text>
</comment>
<accession>A0ABM9H494</accession>
<name>A0ABM9H494_STRGL</name>
<feature type="compositionally biased region" description="Basic and acidic residues" evidence="1">
    <location>
        <begin position="10"/>
        <end position="28"/>
    </location>
</feature>
<gene>
    <name evidence="2" type="ORF">SGL43_05473</name>
</gene>
<evidence type="ECO:0000313" key="2">
    <source>
        <dbReference type="EMBL" id="CAH9418424.1"/>
    </source>
</evidence>
<evidence type="ECO:0000256" key="1">
    <source>
        <dbReference type="SAM" id="MobiDB-lite"/>
    </source>
</evidence>
<dbReference type="Proteomes" id="UP001154015">
    <property type="component" value="Unassembled WGS sequence"/>
</dbReference>
<feature type="region of interest" description="Disordered" evidence="1">
    <location>
        <begin position="1"/>
        <end position="45"/>
    </location>
</feature>
<sequence length="45" mass="5136">MVRRLTNHRFSSEIRHGVRQDPWDDKPPPPRRGGPGGRRVLPPPG</sequence>
<evidence type="ECO:0000313" key="3">
    <source>
        <dbReference type="Proteomes" id="UP001154015"/>
    </source>
</evidence>
<reference evidence="2" key="1">
    <citation type="submission" date="2022-03" db="EMBL/GenBank/DDBJ databases">
        <authorList>
            <person name="Leyn A S."/>
        </authorList>
    </citation>
    <scope>NUCLEOTIDE SEQUENCE</scope>
    <source>
        <strain evidence="2">Streptomyces globisporus 4-3</strain>
    </source>
</reference>
<proteinExistence type="predicted"/>
<dbReference type="EMBL" id="CAKXYP010000018">
    <property type="protein sequence ID" value="CAH9418424.1"/>
    <property type="molecule type" value="Genomic_DNA"/>
</dbReference>
<organism evidence="2 3">
    <name type="scientific">Streptomyces globisporus</name>
    <dbReference type="NCBI Taxonomy" id="1908"/>
    <lineage>
        <taxon>Bacteria</taxon>
        <taxon>Bacillati</taxon>
        <taxon>Actinomycetota</taxon>
        <taxon>Actinomycetes</taxon>
        <taxon>Kitasatosporales</taxon>
        <taxon>Streptomycetaceae</taxon>
        <taxon>Streptomyces</taxon>
    </lineage>
</organism>
<protein>
    <submittedName>
        <fullName evidence="2">Uncharacterized protein</fullName>
    </submittedName>
</protein>
<keyword evidence="3" id="KW-1185">Reference proteome</keyword>